<keyword evidence="2" id="KW-0021">Allosteric enzyme</keyword>
<comment type="catalytic activity">
    <reaction evidence="9">
        <text>a 2'-deoxyribonucleoside 5'-diphosphate + [thioredoxin]-disulfide + H2O = a ribonucleoside 5'-diphosphate + [thioredoxin]-dithiol</text>
        <dbReference type="Rhea" id="RHEA:23252"/>
        <dbReference type="Rhea" id="RHEA-COMP:10698"/>
        <dbReference type="Rhea" id="RHEA-COMP:10700"/>
        <dbReference type="ChEBI" id="CHEBI:15377"/>
        <dbReference type="ChEBI" id="CHEBI:29950"/>
        <dbReference type="ChEBI" id="CHEBI:50058"/>
        <dbReference type="ChEBI" id="CHEBI:57930"/>
        <dbReference type="ChEBI" id="CHEBI:73316"/>
        <dbReference type="EC" id="1.17.4.1"/>
    </reaction>
</comment>
<evidence type="ECO:0000256" key="5">
    <source>
        <dbReference type="ARBA" id="ARBA00023002"/>
    </source>
</evidence>
<dbReference type="InterPro" id="IPR039718">
    <property type="entry name" value="Rrm1"/>
</dbReference>
<dbReference type="GO" id="GO:0004748">
    <property type="term" value="F:ribonucleoside-diphosphate reductase activity, thioredoxin disulfide as acceptor"/>
    <property type="evidence" value="ECO:0007669"/>
    <property type="project" value="UniProtKB-EC"/>
</dbReference>
<dbReference type="Proteomes" id="UP000274131">
    <property type="component" value="Unassembled WGS sequence"/>
</dbReference>
<dbReference type="InterPro" id="IPR013346">
    <property type="entry name" value="NrdE_NrdA_C"/>
</dbReference>
<dbReference type="EC" id="1.17.4.1" evidence="9"/>
<comment type="function">
    <text evidence="7 9">Provides the precursors necessary for DNA synthesis. Catalyzes the biosynthesis of deoxyribonucleotides from the corresponding ribonucleotides.</text>
</comment>
<dbReference type="UniPathway" id="UPA00326"/>
<dbReference type="SUPFAM" id="SSF48168">
    <property type="entry name" value="R1 subunit of ribonucleotide reductase, N-terminal domain"/>
    <property type="match status" value="1"/>
</dbReference>
<dbReference type="SUPFAM" id="SSF51998">
    <property type="entry name" value="PFL-like glycyl radical enzymes"/>
    <property type="match status" value="1"/>
</dbReference>
<dbReference type="InterPro" id="IPR005144">
    <property type="entry name" value="ATP-cone_dom"/>
</dbReference>
<evidence type="ECO:0000256" key="8">
    <source>
        <dbReference type="PROSITE-ProRule" id="PRU00492"/>
    </source>
</evidence>
<evidence type="ECO:0000256" key="1">
    <source>
        <dbReference type="ARBA" id="ARBA00010406"/>
    </source>
</evidence>
<organism evidence="13">
    <name type="scientific">Enterobius vermicularis</name>
    <name type="common">Human pinworm</name>
    <dbReference type="NCBI Taxonomy" id="51028"/>
    <lineage>
        <taxon>Eukaryota</taxon>
        <taxon>Metazoa</taxon>
        <taxon>Ecdysozoa</taxon>
        <taxon>Nematoda</taxon>
        <taxon>Chromadorea</taxon>
        <taxon>Rhabditida</taxon>
        <taxon>Spirurina</taxon>
        <taxon>Oxyuridomorpha</taxon>
        <taxon>Oxyuroidea</taxon>
        <taxon>Oxyuridae</taxon>
        <taxon>Enterobius</taxon>
    </lineage>
</organism>
<evidence type="ECO:0000256" key="3">
    <source>
        <dbReference type="ARBA" id="ARBA00022741"/>
    </source>
</evidence>
<sequence>MLLKLTDGREEVVRFDKIASRIEKLSEGLDKDYVDPIEVAQTVITGLFPGITTTQLDELAAEAAANLIGKHPDYGLLASRIAVSNLHKNTASDFSEVIGKLFNVKAPRVQKDAPLVSKSLYDLVQANKERFNSIIRHDRDYLFNFFAIRKLEEMCLLKIDGVVIERPQHMFLRVALSLNGDDLDAAVETYDLISEHWYSYEISTLCNSGMPRPQMASSFSVIMQEDSIDGIFETVKKCALISRCSGKIGLAVHNIRSTGSPIFGTCGVSNGLIPMLRVFNSSVRYIDQGACRRPGAVAIYLEPWHADVMQTFELKKKVGDELERCRELNFALWVPDLFMRRVKENGKWSLMCPAECPGLEQSWGEEFEKLYTKYEEEGRFRKQLDARKVWETIVTAQIETGMPYILYKDACNRKSNQKNLGTLKCSSMDADIVQFCTSNESALCEMASIAVNKFVTAEKEIDYQLLHETTKKVTYTLNKMIDVNYYPLSETELSAKRHRAIGIGVQGLADAFLLMRCPFTSPKARNANRKVFETVYHGALEASCELAVKDGPYETFKGSPASEGLLQFDMWGVKPSDQWDWERLKLEIVKHGLRNSLVTAQMPAASSGQLLGSNEGVQPYMTNVYSRHLSTDFQIFNPHLAKDLFKLGLWDEEMRVDIVVNKGSIREISRIPSEIRELYKTDLIDMAVDRAPFIDHSQSLDVYIANPTFANCTSMHFYGWEKGLKTGLRYLKTRSALESEIHFSTEKARVWEEAVKKHETEVLNEAITCAR</sequence>
<dbReference type="GO" id="GO:0005971">
    <property type="term" value="C:ribonucleoside-diphosphate reductase complex"/>
    <property type="evidence" value="ECO:0007669"/>
    <property type="project" value="TreeGrafter"/>
</dbReference>
<evidence type="ECO:0000256" key="4">
    <source>
        <dbReference type="ARBA" id="ARBA00022840"/>
    </source>
</evidence>
<dbReference type="InterPro" id="IPR013509">
    <property type="entry name" value="RNR_lsu_N"/>
</dbReference>
<dbReference type="PRINTS" id="PR01183">
    <property type="entry name" value="RIBORDTASEM1"/>
</dbReference>
<evidence type="ECO:0000256" key="2">
    <source>
        <dbReference type="ARBA" id="ARBA00022533"/>
    </source>
</evidence>
<dbReference type="PROSITE" id="PS00089">
    <property type="entry name" value="RIBORED_LARGE"/>
    <property type="match status" value="1"/>
</dbReference>
<evidence type="ECO:0000313" key="11">
    <source>
        <dbReference type="EMBL" id="VDD85721.1"/>
    </source>
</evidence>
<name>A0A0N4UUS2_ENTVE</name>
<evidence type="ECO:0000256" key="6">
    <source>
        <dbReference type="ARBA" id="ARBA00023116"/>
    </source>
</evidence>
<dbReference type="WBParaSite" id="EVEC_0000115601-mRNA-1">
    <property type="protein sequence ID" value="EVEC_0000115601-mRNA-1"/>
    <property type="gene ID" value="EVEC_0000115601"/>
</dbReference>
<keyword evidence="4 8" id="KW-0067">ATP-binding</keyword>
<keyword evidence="6 9" id="KW-0215">Deoxyribonucleotide synthesis</keyword>
<dbReference type="Gene3D" id="3.20.70.20">
    <property type="match status" value="1"/>
</dbReference>
<proteinExistence type="inferred from homology"/>
<gene>
    <name evidence="11" type="ORF">EVEC_LOCUS864</name>
</gene>
<keyword evidence="5 9" id="KW-0560">Oxidoreductase</keyword>
<dbReference type="NCBIfam" id="TIGR02506">
    <property type="entry name" value="NrdE_NrdA"/>
    <property type="match status" value="1"/>
</dbReference>
<dbReference type="Pfam" id="PF02867">
    <property type="entry name" value="Ribonuc_red_lgC"/>
    <property type="match status" value="1"/>
</dbReference>
<comment type="similarity">
    <text evidence="1 9">Belongs to the ribonucleoside diphosphate reductase large chain family.</text>
</comment>
<dbReference type="GO" id="GO:0005524">
    <property type="term" value="F:ATP binding"/>
    <property type="evidence" value="ECO:0007669"/>
    <property type="project" value="UniProtKB-UniRule"/>
</dbReference>
<dbReference type="InterPro" id="IPR000788">
    <property type="entry name" value="RNR_lg_C"/>
</dbReference>
<reference evidence="11 12" key="2">
    <citation type="submission" date="2018-10" db="EMBL/GenBank/DDBJ databases">
        <authorList>
            <consortium name="Pathogen Informatics"/>
        </authorList>
    </citation>
    <scope>NUCLEOTIDE SEQUENCE [LARGE SCALE GENOMIC DNA]</scope>
</reference>
<dbReference type="Pfam" id="PF00317">
    <property type="entry name" value="Ribonuc_red_lgN"/>
    <property type="match status" value="1"/>
</dbReference>
<dbReference type="PANTHER" id="PTHR11573">
    <property type="entry name" value="RIBONUCLEOSIDE-DIPHOSPHATE REDUCTASE LARGE CHAIN"/>
    <property type="match status" value="1"/>
</dbReference>
<evidence type="ECO:0000256" key="7">
    <source>
        <dbReference type="ARBA" id="ARBA00024942"/>
    </source>
</evidence>
<dbReference type="AlphaFoldDB" id="A0A0N4UUS2"/>
<keyword evidence="3 8" id="KW-0547">Nucleotide-binding</keyword>
<evidence type="ECO:0000313" key="12">
    <source>
        <dbReference type="Proteomes" id="UP000274131"/>
    </source>
</evidence>
<keyword evidence="12" id="KW-1185">Reference proteome</keyword>
<evidence type="ECO:0000259" key="10">
    <source>
        <dbReference type="PROSITE" id="PS51161"/>
    </source>
</evidence>
<dbReference type="STRING" id="51028.A0A0N4UUS2"/>
<accession>A0A0N4UUS2</accession>
<dbReference type="GO" id="GO:0009263">
    <property type="term" value="P:deoxyribonucleotide biosynthetic process"/>
    <property type="evidence" value="ECO:0007669"/>
    <property type="project" value="UniProtKB-KW"/>
</dbReference>
<dbReference type="Pfam" id="PF03477">
    <property type="entry name" value="ATP-cone"/>
    <property type="match status" value="1"/>
</dbReference>
<evidence type="ECO:0000313" key="13">
    <source>
        <dbReference type="WBParaSite" id="EVEC_0000115601-mRNA-1"/>
    </source>
</evidence>
<feature type="domain" description="ATP-cone" evidence="10">
    <location>
        <begin position="1"/>
        <end position="92"/>
    </location>
</feature>
<dbReference type="InterPro" id="IPR008926">
    <property type="entry name" value="RNR_R1-su_N"/>
</dbReference>
<reference evidence="13" key="1">
    <citation type="submission" date="2017-02" db="UniProtKB">
        <authorList>
            <consortium name="WormBaseParasite"/>
        </authorList>
    </citation>
    <scope>IDENTIFICATION</scope>
</reference>
<protein>
    <recommendedName>
        <fullName evidence="9">Ribonucleoside-diphosphate reductase</fullName>
        <ecNumber evidence="9">1.17.4.1</ecNumber>
    </recommendedName>
</protein>
<dbReference type="EMBL" id="UXUI01007144">
    <property type="protein sequence ID" value="VDD85721.1"/>
    <property type="molecule type" value="Genomic_DNA"/>
</dbReference>
<evidence type="ECO:0000256" key="9">
    <source>
        <dbReference type="RuleBase" id="RU003410"/>
    </source>
</evidence>
<dbReference type="PROSITE" id="PS51161">
    <property type="entry name" value="ATP_CONE"/>
    <property type="match status" value="1"/>
</dbReference>
<dbReference type="OrthoDB" id="3000483at2759"/>
<dbReference type="PANTHER" id="PTHR11573:SF6">
    <property type="entry name" value="RIBONUCLEOSIDE-DIPHOSPHATE REDUCTASE LARGE SUBUNIT"/>
    <property type="match status" value="1"/>
</dbReference>